<sequence length="165" mass="17971">KNATMKVGPLEVLLCVTCAIVMNKCEGVTVPCLACSYTFAGDGTRDRECVTDVLSNAHTKVVNCTSGRCYIKAVYAHDYLKLDSLSRGCNFDTSDSDKCDPPTSMIPTCQMVCSSDQCNSQHGDIWSSKKHDNGDASLAHCNHYLVFVGLFFCVGFQTSICRTVN</sequence>
<accession>A0A8S3Z062</accession>
<proteinExistence type="predicted"/>
<protein>
    <recommendedName>
        <fullName evidence="4">Sodefrin-like factor</fullName>
    </recommendedName>
</protein>
<evidence type="ECO:0008006" key="4">
    <source>
        <dbReference type="Google" id="ProtNLM"/>
    </source>
</evidence>
<feature type="non-terminal residue" evidence="2">
    <location>
        <position position="165"/>
    </location>
</feature>
<keyword evidence="1" id="KW-0732">Signal</keyword>
<dbReference type="AlphaFoldDB" id="A0A8S3Z062"/>
<evidence type="ECO:0000313" key="2">
    <source>
        <dbReference type="EMBL" id="CAG5121042.1"/>
    </source>
</evidence>
<organism evidence="2 3">
    <name type="scientific">Candidula unifasciata</name>
    <dbReference type="NCBI Taxonomy" id="100452"/>
    <lineage>
        <taxon>Eukaryota</taxon>
        <taxon>Metazoa</taxon>
        <taxon>Spiralia</taxon>
        <taxon>Lophotrochozoa</taxon>
        <taxon>Mollusca</taxon>
        <taxon>Gastropoda</taxon>
        <taxon>Heterobranchia</taxon>
        <taxon>Euthyneura</taxon>
        <taxon>Panpulmonata</taxon>
        <taxon>Eupulmonata</taxon>
        <taxon>Stylommatophora</taxon>
        <taxon>Helicina</taxon>
        <taxon>Helicoidea</taxon>
        <taxon>Geomitridae</taxon>
        <taxon>Candidula</taxon>
    </lineage>
</organism>
<reference evidence="2" key="1">
    <citation type="submission" date="2021-04" db="EMBL/GenBank/DDBJ databases">
        <authorList>
            <consortium name="Molecular Ecology Group"/>
        </authorList>
    </citation>
    <scope>NUCLEOTIDE SEQUENCE</scope>
</reference>
<dbReference type="EMBL" id="CAJHNH020001013">
    <property type="protein sequence ID" value="CAG5121042.1"/>
    <property type="molecule type" value="Genomic_DNA"/>
</dbReference>
<evidence type="ECO:0000256" key="1">
    <source>
        <dbReference type="SAM" id="SignalP"/>
    </source>
</evidence>
<feature type="chain" id="PRO_5035940840" description="Sodefrin-like factor" evidence="1">
    <location>
        <begin position="28"/>
        <end position="165"/>
    </location>
</feature>
<dbReference type="OrthoDB" id="6152962at2759"/>
<comment type="caution">
    <text evidence="2">The sequence shown here is derived from an EMBL/GenBank/DDBJ whole genome shotgun (WGS) entry which is preliminary data.</text>
</comment>
<name>A0A8S3Z062_9EUPU</name>
<dbReference type="Proteomes" id="UP000678393">
    <property type="component" value="Unassembled WGS sequence"/>
</dbReference>
<evidence type="ECO:0000313" key="3">
    <source>
        <dbReference type="Proteomes" id="UP000678393"/>
    </source>
</evidence>
<feature type="signal peptide" evidence="1">
    <location>
        <begin position="1"/>
        <end position="27"/>
    </location>
</feature>
<keyword evidence="3" id="KW-1185">Reference proteome</keyword>
<gene>
    <name evidence="2" type="ORF">CUNI_LOCUS6600</name>
</gene>